<sequence length="109" mass="12259">MYQRVLNVEIRIEPEFHNGTMKLWDYNGLRQPRTSLESDRECEFIGCDSIPKHEREEREALVPGVVRERKASDHCVEEERVAMGGAREEGRGVADGGKVGGNGDEASDD</sequence>
<gene>
    <name evidence="2" type="ORF">AMTR_s00010p00070590</name>
</gene>
<dbReference type="HOGENOM" id="CLU_2187443_0_0_1"/>
<evidence type="ECO:0000313" key="3">
    <source>
        <dbReference type="Proteomes" id="UP000017836"/>
    </source>
</evidence>
<dbReference type="EMBL" id="KI397513">
    <property type="protein sequence ID" value="ERM94066.1"/>
    <property type="molecule type" value="Genomic_DNA"/>
</dbReference>
<dbReference type="Proteomes" id="UP000017836">
    <property type="component" value="Unassembled WGS sequence"/>
</dbReference>
<dbReference type="Gramene" id="ERM94066">
    <property type="protein sequence ID" value="ERM94066"/>
    <property type="gene ID" value="AMTR_s00010p00070590"/>
</dbReference>
<organism evidence="2 3">
    <name type="scientific">Amborella trichopoda</name>
    <dbReference type="NCBI Taxonomy" id="13333"/>
    <lineage>
        <taxon>Eukaryota</taxon>
        <taxon>Viridiplantae</taxon>
        <taxon>Streptophyta</taxon>
        <taxon>Embryophyta</taxon>
        <taxon>Tracheophyta</taxon>
        <taxon>Spermatophyta</taxon>
        <taxon>Magnoliopsida</taxon>
        <taxon>Amborellales</taxon>
        <taxon>Amborellaceae</taxon>
        <taxon>Amborella</taxon>
    </lineage>
</organism>
<accession>W1NF19</accession>
<feature type="compositionally biased region" description="Gly residues" evidence="1">
    <location>
        <begin position="93"/>
        <end position="103"/>
    </location>
</feature>
<feature type="region of interest" description="Disordered" evidence="1">
    <location>
        <begin position="79"/>
        <end position="109"/>
    </location>
</feature>
<evidence type="ECO:0000256" key="1">
    <source>
        <dbReference type="SAM" id="MobiDB-lite"/>
    </source>
</evidence>
<keyword evidence="3" id="KW-1185">Reference proteome</keyword>
<protein>
    <submittedName>
        <fullName evidence="2">Uncharacterized protein</fullName>
    </submittedName>
</protein>
<reference evidence="3" key="1">
    <citation type="journal article" date="2013" name="Science">
        <title>The Amborella genome and the evolution of flowering plants.</title>
        <authorList>
            <consortium name="Amborella Genome Project"/>
        </authorList>
    </citation>
    <scope>NUCLEOTIDE SEQUENCE [LARGE SCALE GENOMIC DNA]</scope>
</reference>
<dbReference type="AlphaFoldDB" id="W1NF19"/>
<proteinExistence type="predicted"/>
<feature type="compositionally biased region" description="Basic and acidic residues" evidence="1">
    <location>
        <begin position="79"/>
        <end position="92"/>
    </location>
</feature>
<name>W1NF19_AMBTC</name>
<evidence type="ECO:0000313" key="2">
    <source>
        <dbReference type="EMBL" id="ERM94066.1"/>
    </source>
</evidence>